<feature type="transmembrane region" description="Helical" evidence="2">
    <location>
        <begin position="118"/>
        <end position="142"/>
    </location>
</feature>
<evidence type="ECO:0000313" key="5">
    <source>
        <dbReference type="RefSeq" id="XP_011203580.1"/>
    </source>
</evidence>
<feature type="region of interest" description="Disordered" evidence="1">
    <location>
        <begin position="238"/>
        <end position="257"/>
    </location>
</feature>
<feature type="compositionally biased region" description="Polar residues" evidence="1">
    <location>
        <begin position="243"/>
        <end position="257"/>
    </location>
</feature>
<feature type="region of interest" description="Disordered" evidence="1">
    <location>
        <begin position="1"/>
        <end position="29"/>
    </location>
</feature>
<dbReference type="KEGG" id="bdr:105226417"/>
<dbReference type="Proteomes" id="UP001652620">
    <property type="component" value="Chromosome 2"/>
</dbReference>
<organism evidence="3">
    <name type="scientific">Bactrocera dorsalis</name>
    <name type="common">Oriental fruit fly</name>
    <name type="synonym">Dacus dorsalis</name>
    <dbReference type="NCBI Taxonomy" id="27457"/>
    <lineage>
        <taxon>Eukaryota</taxon>
        <taxon>Metazoa</taxon>
        <taxon>Ecdysozoa</taxon>
        <taxon>Arthropoda</taxon>
        <taxon>Hexapoda</taxon>
        <taxon>Insecta</taxon>
        <taxon>Pterygota</taxon>
        <taxon>Neoptera</taxon>
        <taxon>Endopterygota</taxon>
        <taxon>Diptera</taxon>
        <taxon>Brachycera</taxon>
        <taxon>Muscomorpha</taxon>
        <taxon>Tephritoidea</taxon>
        <taxon>Tephritidae</taxon>
        <taxon>Bactrocera</taxon>
        <taxon>Bactrocera</taxon>
    </lineage>
</organism>
<evidence type="ECO:0000256" key="2">
    <source>
        <dbReference type="SAM" id="Phobius"/>
    </source>
</evidence>
<dbReference type="EMBL" id="GAKP01009285">
    <property type="protein sequence ID" value="JAC49667.1"/>
    <property type="molecule type" value="Transcribed_RNA"/>
</dbReference>
<feature type="compositionally biased region" description="Polar residues" evidence="1">
    <location>
        <begin position="7"/>
        <end position="29"/>
    </location>
</feature>
<dbReference type="CTD" id="41113"/>
<dbReference type="RefSeq" id="XP_011203580.1">
    <property type="nucleotide sequence ID" value="XM_011205278.3"/>
</dbReference>
<dbReference type="GO" id="GO:0060857">
    <property type="term" value="P:establishment of glial blood-brain barrier"/>
    <property type="evidence" value="ECO:0007669"/>
    <property type="project" value="TreeGrafter"/>
</dbReference>
<accession>A0A034W4M5</accession>
<dbReference type="AlphaFoldDB" id="A0A034W4M5"/>
<dbReference type="EMBL" id="GAKP01009283">
    <property type="protein sequence ID" value="JAC49669.1"/>
    <property type="molecule type" value="Transcribed_RNA"/>
</dbReference>
<evidence type="ECO:0000313" key="6">
    <source>
        <dbReference type="RefSeq" id="XP_011203581.1"/>
    </source>
</evidence>
<dbReference type="EMBL" id="GAKP01009282">
    <property type="protein sequence ID" value="JAC49670.1"/>
    <property type="molecule type" value="Transcribed_RNA"/>
</dbReference>
<feature type="transmembrane region" description="Helical" evidence="2">
    <location>
        <begin position="180"/>
        <end position="208"/>
    </location>
</feature>
<evidence type="ECO:0000313" key="4">
    <source>
        <dbReference type="Proteomes" id="UP001652620"/>
    </source>
</evidence>
<reference evidence="6" key="2">
    <citation type="submission" date="2025-04" db="UniProtKB">
        <authorList>
            <consortium name="RefSeq"/>
        </authorList>
    </citation>
    <scope>IDENTIFICATION</scope>
    <source>
        <strain evidence="6">Punador</strain>
    </source>
</reference>
<feature type="transmembrane region" description="Helical" evidence="2">
    <location>
        <begin position="154"/>
        <end position="174"/>
    </location>
</feature>
<reference evidence="3" key="1">
    <citation type="journal article" date="2014" name="BMC Genomics">
        <title>Characterizing the developmental transcriptome of the oriental fruit fly, Bactrocera dorsalis (Diptera: Tephritidae) through comparative genomic analysis with Drosophila melanogaster utilizing modENCODE datasets.</title>
        <authorList>
            <person name="Geib S.M."/>
            <person name="Calla B."/>
            <person name="Hall B."/>
            <person name="Hou S."/>
            <person name="Manoukis N.C."/>
        </authorList>
    </citation>
    <scope>NUCLEOTIDE SEQUENCE</scope>
    <source>
        <strain evidence="3">Punador</strain>
    </source>
</reference>
<proteinExistence type="predicted"/>
<evidence type="ECO:0000256" key="1">
    <source>
        <dbReference type="SAM" id="MobiDB-lite"/>
    </source>
</evidence>
<feature type="transmembrane region" description="Helical" evidence="2">
    <location>
        <begin position="64"/>
        <end position="90"/>
    </location>
</feature>
<keyword evidence="2" id="KW-0472">Membrane</keyword>
<gene>
    <name evidence="5 6" type="primary">LOC105226417</name>
</gene>
<evidence type="ECO:0000313" key="3">
    <source>
        <dbReference type="EMBL" id="JAC49669.1"/>
    </source>
</evidence>
<dbReference type="EMBL" id="GAKP01009286">
    <property type="protein sequence ID" value="JAC49666.1"/>
    <property type="molecule type" value="Transcribed_RNA"/>
</dbReference>
<dbReference type="OrthoDB" id="8174021at2759"/>
<keyword evidence="2" id="KW-0812">Transmembrane</keyword>
<keyword evidence="2" id="KW-1133">Transmembrane helix</keyword>
<dbReference type="OMA" id="MIFAYNI"/>
<dbReference type="EMBL" id="GAKP01009284">
    <property type="protein sequence ID" value="JAC49668.1"/>
    <property type="molecule type" value="Transcribed_RNA"/>
</dbReference>
<dbReference type="GO" id="GO:0035159">
    <property type="term" value="P:regulation of tube length, open tracheal system"/>
    <property type="evidence" value="ECO:0007669"/>
    <property type="project" value="TreeGrafter"/>
</dbReference>
<dbReference type="EMBL" id="GAKP01009281">
    <property type="protein sequence ID" value="JAC49671.1"/>
    <property type="molecule type" value="Transcribed_RNA"/>
</dbReference>
<dbReference type="GO" id="GO:0005886">
    <property type="term" value="C:plasma membrane"/>
    <property type="evidence" value="ECO:0007669"/>
    <property type="project" value="TreeGrafter"/>
</dbReference>
<dbReference type="GeneID" id="105226417"/>
<dbReference type="GO" id="GO:0019991">
    <property type="term" value="P:septate junction assembly"/>
    <property type="evidence" value="ECO:0007669"/>
    <property type="project" value="TreeGrafter"/>
</dbReference>
<reference evidence="4" key="3">
    <citation type="submission" date="2025-05" db="UniProtKB">
        <authorList>
            <consortium name="RefSeq"/>
        </authorList>
    </citation>
    <scope>NUCLEOTIDE SEQUENCE [LARGE SCALE GENOMIC DNA]</scope>
    <source>
        <strain evidence="5">Punador</strain>
    </source>
</reference>
<dbReference type="RefSeq" id="XP_011203581.1">
    <property type="nucleotide sequence ID" value="XM_011205279.3"/>
</dbReference>
<protein>
    <submittedName>
        <fullName evidence="5 6">Uncharacterized protein LOC105226417</fullName>
    </submittedName>
</protein>
<dbReference type="PANTHER" id="PTHR36694:SF4">
    <property type="entry name" value="LD42595P"/>
    <property type="match status" value="1"/>
</dbReference>
<name>A0A034W4M5_BACDO</name>
<sequence>MNYGRKTPSTYRSNHSVYSHTTGRSSTNLHSIKSRSMRSVRVPWYQRPILKNNQYIDIQKNSMLIGIFAIFLALFTIGTAIFDIYCLAMAAPGSTHYGYYIISYEFVYVGNKFVRNMLIVFALFSLILGIVILFTSILLVIALRKEYERKILPWLNTFAVFTIWRSLALIFFAIVNDLIFAYNIIMVLLWSVALVVCIYGWCVVYSLFLELTNLTKLEDLAHLRMGTMASLHASAANSLAGSRPTTPHSTVSTMPVG</sequence>
<dbReference type="PANTHER" id="PTHR36694">
    <property type="entry name" value="PASIFLORA 1, ISOFORM A-RELATED"/>
    <property type="match status" value="1"/>
</dbReference>
<keyword evidence="4" id="KW-1185">Reference proteome</keyword>